<protein>
    <submittedName>
        <fullName evidence="1">Uncharacterized protein</fullName>
    </submittedName>
</protein>
<gene>
    <name evidence="1" type="ORF">GCM10009533_49790</name>
</gene>
<evidence type="ECO:0000313" key="2">
    <source>
        <dbReference type="Proteomes" id="UP001500729"/>
    </source>
</evidence>
<organism evidence="1 2">
    <name type="scientific">Saccharopolyspora erythraea</name>
    <name type="common">Streptomyces erythraeus</name>
    <dbReference type="NCBI Taxonomy" id="1836"/>
    <lineage>
        <taxon>Bacteria</taxon>
        <taxon>Bacillati</taxon>
        <taxon>Actinomycetota</taxon>
        <taxon>Actinomycetes</taxon>
        <taxon>Pseudonocardiales</taxon>
        <taxon>Pseudonocardiaceae</taxon>
        <taxon>Saccharopolyspora</taxon>
    </lineage>
</organism>
<proteinExistence type="predicted"/>
<dbReference type="Proteomes" id="UP001500729">
    <property type="component" value="Unassembled WGS sequence"/>
</dbReference>
<keyword evidence="2" id="KW-1185">Reference proteome</keyword>
<comment type="caution">
    <text evidence="1">The sequence shown here is derived from an EMBL/GenBank/DDBJ whole genome shotgun (WGS) entry which is preliminary data.</text>
</comment>
<dbReference type="EMBL" id="BAAAGS010000038">
    <property type="protein sequence ID" value="GAA0544869.1"/>
    <property type="molecule type" value="Genomic_DNA"/>
</dbReference>
<accession>A0ABN1DJ91</accession>
<name>A0ABN1DJ91_SACER</name>
<reference evidence="1 2" key="1">
    <citation type="journal article" date="2019" name="Int. J. Syst. Evol. Microbiol.">
        <title>The Global Catalogue of Microorganisms (GCM) 10K type strain sequencing project: providing services to taxonomists for standard genome sequencing and annotation.</title>
        <authorList>
            <consortium name="The Broad Institute Genomics Platform"/>
            <consortium name="The Broad Institute Genome Sequencing Center for Infectious Disease"/>
            <person name="Wu L."/>
            <person name="Ma J."/>
        </authorList>
    </citation>
    <scope>NUCLEOTIDE SEQUENCE [LARGE SCALE GENOMIC DNA]</scope>
    <source>
        <strain evidence="1 2">JCM 10303</strain>
    </source>
</reference>
<sequence length="90" mass="9451">MPEDQASESSKVDGCVASTAMQPKSNECPHDALVSNGNSYVYVAESADRVAGSRTRRGLTLQAPCAARCGVALTRAACGYAMDVQARRGR</sequence>
<evidence type="ECO:0000313" key="1">
    <source>
        <dbReference type="EMBL" id="GAA0544869.1"/>
    </source>
</evidence>